<feature type="domain" description="Aminoglycoside phosphotransferase" evidence="1">
    <location>
        <begin position="77"/>
        <end position="329"/>
    </location>
</feature>
<name>A0A423WQS8_9PEZI</name>
<dbReference type="Gene3D" id="3.90.1200.10">
    <property type="match status" value="1"/>
</dbReference>
<organism evidence="2 3">
    <name type="scientific">Cytospora schulzeri</name>
    <dbReference type="NCBI Taxonomy" id="448051"/>
    <lineage>
        <taxon>Eukaryota</taxon>
        <taxon>Fungi</taxon>
        <taxon>Dikarya</taxon>
        <taxon>Ascomycota</taxon>
        <taxon>Pezizomycotina</taxon>
        <taxon>Sordariomycetes</taxon>
        <taxon>Sordariomycetidae</taxon>
        <taxon>Diaporthales</taxon>
        <taxon>Cytosporaceae</taxon>
        <taxon>Cytospora</taxon>
    </lineage>
</organism>
<dbReference type="Proteomes" id="UP000283895">
    <property type="component" value="Unassembled WGS sequence"/>
</dbReference>
<dbReference type="InterPro" id="IPR002575">
    <property type="entry name" value="Aminoglycoside_PTrfase"/>
</dbReference>
<dbReference type="InterPro" id="IPR011009">
    <property type="entry name" value="Kinase-like_dom_sf"/>
</dbReference>
<evidence type="ECO:0000313" key="2">
    <source>
        <dbReference type="EMBL" id="ROW05816.1"/>
    </source>
</evidence>
<dbReference type="SUPFAM" id="SSF56112">
    <property type="entry name" value="Protein kinase-like (PK-like)"/>
    <property type="match status" value="1"/>
</dbReference>
<evidence type="ECO:0000259" key="1">
    <source>
        <dbReference type="Pfam" id="PF01636"/>
    </source>
</evidence>
<dbReference type="STRING" id="356882.A0A423WQS8"/>
<dbReference type="PANTHER" id="PTHR21310:SF15">
    <property type="entry name" value="AMINOGLYCOSIDE PHOSPHOTRANSFERASE DOMAIN-CONTAINING PROTEIN"/>
    <property type="match status" value="1"/>
</dbReference>
<proteinExistence type="predicted"/>
<dbReference type="PANTHER" id="PTHR21310">
    <property type="entry name" value="AMINOGLYCOSIDE PHOSPHOTRANSFERASE-RELATED-RELATED"/>
    <property type="match status" value="1"/>
</dbReference>
<keyword evidence="3" id="KW-1185">Reference proteome</keyword>
<sequence length="426" mass="47654">MNINQEGYDRRLAVVQGILHQFRLTSTEVTPLAYVEHCPFHFNNFIYKVVLDSPMFPASFPEDQPGTSKPPPEGVSSLVIRLSNPRAEGLNNANRVENEVASLYLARQSLQNSGSSPVVPAVYAWSPCKFHDVPHEEGFGWIMAEFKSGSDLDAQFPNLSVEERNAVVEQIAVVLSAIQRVTIPEGATEFGALTFVDGKIVSGQMPLLKGGPWRSYSALWAAKLQAQLEDSENSPLLKGWRTENIRERLDRFLANGVDKVLDEIDVTQRVLVHGDLTMNNMLYDNSTKLITAVLDFDWSSITHPADEFLTGLWDIGGGIHEENEFMQDYILTGNFDNAPPGLSGEDVQKWEVAKTWDNALAQRKAMRPCGIKGVRGIQELRSLESIICPFHLSNEVMLKRMSEDVQAEKKVELGEDIKKWLDVHGF</sequence>
<accession>A0A423WQS8</accession>
<dbReference type="EMBL" id="LKEA01000012">
    <property type="protein sequence ID" value="ROW05816.1"/>
    <property type="molecule type" value="Genomic_DNA"/>
</dbReference>
<dbReference type="OrthoDB" id="2831558at2759"/>
<dbReference type="AlphaFoldDB" id="A0A423WQS8"/>
<dbReference type="Pfam" id="PF01636">
    <property type="entry name" value="APH"/>
    <property type="match status" value="1"/>
</dbReference>
<comment type="caution">
    <text evidence="2">The sequence shown here is derived from an EMBL/GenBank/DDBJ whole genome shotgun (WGS) entry which is preliminary data.</text>
</comment>
<evidence type="ECO:0000313" key="3">
    <source>
        <dbReference type="Proteomes" id="UP000283895"/>
    </source>
</evidence>
<protein>
    <recommendedName>
        <fullName evidence="1">Aminoglycoside phosphotransferase domain-containing protein</fullName>
    </recommendedName>
</protein>
<gene>
    <name evidence="2" type="ORF">VMCG_05139</name>
</gene>
<dbReference type="InterPro" id="IPR051678">
    <property type="entry name" value="AGP_Transferase"/>
</dbReference>
<reference evidence="2 3" key="1">
    <citation type="submission" date="2015-09" db="EMBL/GenBank/DDBJ databases">
        <title>Host preference determinants of Valsa canker pathogens revealed by comparative genomics.</title>
        <authorList>
            <person name="Yin Z."/>
            <person name="Huang L."/>
        </authorList>
    </citation>
    <scope>NUCLEOTIDE SEQUENCE [LARGE SCALE GENOMIC DNA]</scope>
    <source>
        <strain evidence="2 3">03-1</strain>
    </source>
</reference>